<protein>
    <recommendedName>
        <fullName evidence="7">BED-type domain-containing protein</fullName>
    </recommendedName>
</protein>
<dbReference type="Pfam" id="PF02892">
    <property type="entry name" value="zf-BED"/>
    <property type="match status" value="1"/>
</dbReference>
<feature type="compositionally biased region" description="Basic and acidic residues" evidence="6">
    <location>
        <begin position="7"/>
        <end position="22"/>
    </location>
</feature>
<gene>
    <name evidence="8" type="ordered locus">AALP_Aa2g123000</name>
</gene>
<evidence type="ECO:0000256" key="5">
    <source>
        <dbReference type="ARBA" id="ARBA00023163"/>
    </source>
</evidence>
<dbReference type="Gramene" id="KFK41380">
    <property type="protein sequence ID" value="KFK41380"/>
    <property type="gene ID" value="AALP_AA2G123000"/>
</dbReference>
<dbReference type="Proteomes" id="UP000029120">
    <property type="component" value="Chromosome 2"/>
</dbReference>
<dbReference type="InterPro" id="IPR003656">
    <property type="entry name" value="Znf_BED"/>
</dbReference>
<dbReference type="InterPro" id="IPR012337">
    <property type="entry name" value="RNaseH-like_sf"/>
</dbReference>
<organism evidence="8 9">
    <name type="scientific">Arabis alpina</name>
    <name type="common">Alpine rock-cress</name>
    <dbReference type="NCBI Taxonomy" id="50452"/>
    <lineage>
        <taxon>Eukaryota</taxon>
        <taxon>Viridiplantae</taxon>
        <taxon>Streptophyta</taxon>
        <taxon>Embryophyta</taxon>
        <taxon>Tracheophyta</taxon>
        <taxon>Spermatophyta</taxon>
        <taxon>Magnoliopsida</taxon>
        <taxon>eudicotyledons</taxon>
        <taxon>Gunneridae</taxon>
        <taxon>Pentapetalae</taxon>
        <taxon>rosids</taxon>
        <taxon>malvids</taxon>
        <taxon>Brassicales</taxon>
        <taxon>Brassicaceae</taxon>
        <taxon>Arabideae</taxon>
        <taxon>Arabis</taxon>
    </lineage>
</organism>
<proteinExistence type="predicted"/>
<evidence type="ECO:0000313" key="8">
    <source>
        <dbReference type="EMBL" id="KFK41380.1"/>
    </source>
</evidence>
<evidence type="ECO:0000313" key="9">
    <source>
        <dbReference type="Proteomes" id="UP000029120"/>
    </source>
</evidence>
<evidence type="ECO:0000256" key="1">
    <source>
        <dbReference type="ARBA" id="ARBA00022723"/>
    </source>
</evidence>
<dbReference type="SMART" id="SM00614">
    <property type="entry name" value="ZnF_BED"/>
    <property type="match status" value="1"/>
</dbReference>
<name>A0A087HGX8_ARAAL</name>
<accession>A0A087HGX8</accession>
<evidence type="ECO:0000256" key="6">
    <source>
        <dbReference type="SAM" id="MobiDB-lite"/>
    </source>
</evidence>
<dbReference type="EMBL" id="CM002870">
    <property type="protein sequence ID" value="KFK41380.1"/>
    <property type="molecule type" value="Genomic_DNA"/>
</dbReference>
<dbReference type="SUPFAM" id="SSF57667">
    <property type="entry name" value="beta-beta-alpha zinc fingers"/>
    <property type="match status" value="1"/>
</dbReference>
<evidence type="ECO:0000259" key="7">
    <source>
        <dbReference type="Pfam" id="PF02892"/>
    </source>
</evidence>
<reference evidence="9" key="1">
    <citation type="journal article" date="2015" name="Nat. Plants">
        <title>Genome expansion of Arabis alpina linked with retrotransposition and reduced symmetric DNA methylation.</title>
        <authorList>
            <person name="Willing E.M."/>
            <person name="Rawat V."/>
            <person name="Mandakova T."/>
            <person name="Maumus F."/>
            <person name="James G.V."/>
            <person name="Nordstroem K.J."/>
            <person name="Becker C."/>
            <person name="Warthmann N."/>
            <person name="Chica C."/>
            <person name="Szarzynska B."/>
            <person name="Zytnicki M."/>
            <person name="Albani M.C."/>
            <person name="Kiefer C."/>
            <person name="Bergonzi S."/>
            <person name="Castaings L."/>
            <person name="Mateos J.L."/>
            <person name="Berns M.C."/>
            <person name="Bujdoso N."/>
            <person name="Piofczyk T."/>
            <person name="de Lorenzo L."/>
            <person name="Barrero-Sicilia C."/>
            <person name="Mateos I."/>
            <person name="Piednoel M."/>
            <person name="Hagmann J."/>
            <person name="Chen-Min-Tao R."/>
            <person name="Iglesias-Fernandez R."/>
            <person name="Schuster S.C."/>
            <person name="Alonso-Blanco C."/>
            <person name="Roudier F."/>
            <person name="Carbonero P."/>
            <person name="Paz-Ares J."/>
            <person name="Davis S.J."/>
            <person name="Pecinka A."/>
            <person name="Quesneville H."/>
            <person name="Colot V."/>
            <person name="Lysak M.A."/>
            <person name="Weigel D."/>
            <person name="Coupland G."/>
            <person name="Schneeberger K."/>
        </authorList>
    </citation>
    <scope>NUCLEOTIDE SEQUENCE [LARGE SCALE GENOMIC DNA]</scope>
    <source>
        <strain evidence="9">cv. Pajares</strain>
    </source>
</reference>
<feature type="domain" description="BED-type" evidence="7">
    <location>
        <begin position="61"/>
        <end position="102"/>
    </location>
</feature>
<dbReference type="PANTHER" id="PTHR46481:SF2">
    <property type="entry name" value="BED-TYPE DOMAIN-CONTAINING PROTEIN"/>
    <property type="match status" value="1"/>
</dbReference>
<dbReference type="PANTHER" id="PTHR46481">
    <property type="entry name" value="ZINC FINGER BED DOMAIN-CONTAINING PROTEIN 4"/>
    <property type="match status" value="1"/>
</dbReference>
<dbReference type="OMA" id="TIHWIAN"/>
<keyword evidence="1" id="KW-0479">Metal-binding</keyword>
<keyword evidence="2" id="KW-0863">Zinc-finger</keyword>
<dbReference type="SUPFAM" id="SSF53098">
    <property type="entry name" value="Ribonuclease H-like"/>
    <property type="match status" value="1"/>
</dbReference>
<evidence type="ECO:0000256" key="4">
    <source>
        <dbReference type="ARBA" id="ARBA00023015"/>
    </source>
</evidence>
<sequence length="286" mass="32742">MDSTSMNHEDGLRDDHELHNEETQNLTQESVERGKRKLSEGSGSASDQNKTQRTLPTRSGAWAHYTRLENNRDKCVCNYCQRELTCPTSSCTKNLWNHMQTCKEFKAWEDGQDPTQSQKVIYNEGQLQSAKVSELVFREAVNQMLVIEELPLALVENTTFRHFCNKVNLYKPHSRSTATRDIVKMFVERKSALKQWFLASKQRVSLTTDILVSQVTGASYMVISAHYVDNNWRLKKLIIGFKYVTDHKGKTISNTLLECLPEWGIEKVFCVTVDNATANINALSLE</sequence>
<dbReference type="OrthoDB" id="1745426at2759"/>
<keyword evidence="5" id="KW-0804">Transcription</keyword>
<dbReference type="InterPro" id="IPR036236">
    <property type="entry name" value="Znf_C2H2_sf"/>
</dbReference>
<keyword evidence="3" id="KW-0862">Zinc</keyword>
<dbReference type="AlphaFoldDB" id="A0A087HGX8"/>
<keyword evidence="4" id="KW-0805">Transcription regulation</keyword>
<feature type="region of interest" description="Disordered" evidence="6">
    <location>
        <begin position="1"/>
        <end position="58"/>
    </location>
</feature>
<feature type="compositionally biased region" description="Polar residues" evidence="6">
    <location>
        <begin position="41"/>
        <end position="57"/>
    </location>
</feature>
<evidence type="ECO:0000256" key="2">
    <source>
        <dbReference type="ARBA" id="ARBA00022771"/>
    </source>
</evidence>
<feature type="compositionally biased region" description="Basic and acidic residues" evidence="6">
    <location>
        <begin position="30"/>
        <end position="39"/>
    </location>
</feature>
<dbReference type="GO" id="GO:0003677">
    <property type="term" value="F:DNA binding"/>
    <property type="evidence" value="ECO:0007669"/>
    <property type="project" value="InterPro"/>
</dbReference>
<dbReference type="InterPro" id="IPR052035">
    <property type="entry name" value="ZnF_BED_domain_contain"/>
</dbReference>
<dbReference type="eggNOG" id="KOG1121">
    <property type="taxonomic scope" value="Eukaryota"/>
</dbReference>
<evidence type="ECO:0000256" key="3">
    <source>
        <dbReference type="ARBA" id="ARBA00022833"/>
    </source>
</evidence>
<keyword evidence="9" id="KW-1185">Reference proteome</keyword>
<dbReference type="GO" id="GO:0008270">
    <property type="term" value="F:zinc ion binding"/>
    <property type="evidence" value="ECO:0007669"/>
    <property type="project" value="UniProtKB-KW"/>
</dbReference>